<dbReference type="Proteomes" id="UP000015530">
    <property type="component" value="Unassembled WGS sequence"/>
</dbReference>
<reference evidence="2" key="1">
    <citation type="journal article" date="2013" name="Mol. Plant Microbe Interact.">
        <title>Global aspects of pacC regulation of pathogenicity genes in Colletotrichum gloeosporioides as revealed by transcriptome analysis.</title>
        <authorList>
            <person name="Alkan N."/>
            <person name="Meng X."/>
            <person name="Friedlander G."/>
            <person name="Reuveni E."/>
            <person name="Sukno S."/>
            <person name="Sherman A."/>
            <person name="Thon M."/>
            <person name="Fluhr R."/>
            <person name="Prusky D."/>
        </authorList>
    </citation>
    <scope>NUCLEOTIDE SEQUENCE [LARGE SCALE GENOMIC DNA]</scope>
    <source>
        <strain evidence="2">Cg-14</strain>
    </source>
</reference>
<proteinExistence type="predicted"/>
<comment type="caution">
    <text evidence="1">The sequence shown here is derived from an EMBL/GenBank/DDBJ whole genome shotgun (WGS) entry which is preliminary data.</text>
</comment>
<dbReference type="HOGENOM" id="CLU_3435937_0_0_1"/>
<accession>T0L4B6</accession>
<gene>
    <name evidence="1" type="ORF">CGLO_00006</name>
</gene>
<name>T0L4B6_COLGC</name>
<protein>
    <submittedName>
        <fullName evidence="1">Uncharacterized protein</fullName>
    </submittedName>
</protein>
<dbReference type="EMBL" id="AMYD01000005">
    <property type="protein sequence ID" value="EQB59563.1"/>
    <property type="molecule type" value="Genomic_DNA"/>
</dbReference>
<evidence type="ECO:0000313" key="2">
    <source>
        <dbReference type="Proteomes" id="UP000015530"/>
    </source>
</evidence>
<evidence type="ECO:0000313" key="1">
    <source>
        <dbReference type="EMBL" id="EQB59563.1"/>
    </source>
</evidence>
<organism evidence="1 2">
    <name type="scientific">Colletotrichum gloeosporioides (strain Cg-14)</name>
    <name type="common">Anthracnose fungus</name>
    <name type="synonym">Glomerella cingulata</name>
    <dbReference type="NCBI Taxonomy" id="1237896"/>
    <lineage>
        <taxon>Eukaryota</taxon>
        <taxon>Fungi</taxon>
        <taxon>Dikarya</taxon>
        <taxon>Ascomycota</taxon>
        <taxon>Pezizomycotina</taxon>
        <taxon>Sordariomycetes</taxon>
        <taxon>Hypocreomycetidae</taxon>
        <taxon>Glomerellales</taxon>
        <taxon>Glomerellaceae</taxon>
        <taxon>Colletotrichum</taxon>
        <taxon>Colletotrichum gloeosporioides species complex</taxon>
    </lineage>
</organism>
<sequence length="13" mass="1499">MFVAVLDCGTWRT</sequence>